<evidence type="ECO:0000256" key="1">
    <source>
        <dbReference type="SAM" id="MobiDB-lite"/>
    </source>
</evidence>
<evidence type="ECO:0000313" key="3">
    <source>
        <dbReference type="EMBL" id="KHJ82347.1"/>
    </source>
</evidence>
<proteinExistence type="predicted"/>
<dbReference type="AlphaFoldDB" id="A0A0B1SFL9"/>
<evidence type="ECO:0000313" key="4">
    <source>
        <dbReference type="Proteomes" id="UP000053660"/>
    </source>
</evidence>
<dbReference type="InterPro" id="IPR026082">
    <property type="entry name" value="ABCA"/>
</dbReference>
<protein>
    <recommendedName>
        <fullName evidence="2">ABCA1-4-like C-terminal R2 regulatory domain-containing protein</fullName>
    </recommendedName>
</protein>
<name>A0A0B1SFL9_OESDE</name>
<evidence type="ECO:0000259" key="2">
    <source>
        <dbReference type="Pfam" id="PF23321"/>
    </source>
</evidence>
<sequence length="139" mass="15128">MEECEALCTRIAIMDKGQIRCIGSKQHLKNKFGEGHSLTVKLKSQSDARLAAEFVLARLKGAKIESIHCSTVFLHVEREFSSISGIYRVVNQLKKQFSVEDFSLSQSTLAEVFQSLASGSSPSVSSGQTAATAETDLTD</sequence>
<dbReference type="Proteomes" id="UP000053660">
    <property type="component" value="Unassembled WGS sequence"/>
</dbReference>
<dbReference type="Pfam" id="PF23321">
    <property type="entry name" value="R1_ABCA1"/>
    <property type="match status" value="1"/>
</dbReference>
<organism evidence="3 4">
    <name type="scientific">Oesophagostomum dentatum</name>
    <name type="common">Nodular worm</name>
    <dbReference type="NCBI Taxonomy" id="61180"/>
    <lineage>
        <taxon>Eukaryota</taxon>
        <taxon>Metazoa</taxon>
        <taxon>Ecdysozoa</taxon>
        <taxon>Nematoda</taxon>
        <taxon>Chromadorea</taxon>
        <taxon>Rhabditida</taxon>
        <taxon>Rhabditina</taxon>
        <taxon>Rhabditomorpha</taxon>
        <taxon>Strongyloidea</taxon>
        <taxon>Strongylidae</taxon>
        <taxon>Oesophagostomum</taxon>
    </lineage>
</organism>
<feature type="domain" description="ABCA1-4-like C-terminal R2 regulatory" evidence="2">
    <location>
        <begin position="33"/>
        <end position="106"/>
    </location>
</feature>
<dbReference type="GO" id="GO:0005319">
    <property type="term" value="F:lipid transporter activity"/>
    <property type="evidence" value="ECO:0007669"/>
    <property type="project" value="TreeGrafter"/>
</dbReference>
<dbReference type="GO" id="GO:0016020">
    <property type="term" value="C:membrane"/>
    <property type="evidence" value="ECO:0007669"/>
    <property type="project" value="InterPro"/>
</dbReference>
<feature type="region of interest" description="Disordered" evidence="1">
    <location>
        <begin position="119"/>
        <end position="139"/>
    </location>
</feature>
<dbReference type="InterPro" id="IPR056264">
    <property type="entry name" value="R2_ABCA1-4-like"/>
</dbReference>
<dbReference type="OrthoDB" id="10255969at2759"/>
<keyword evidence="4" id="KW-1185">Reference proteome</keyword>
<accession>A0A0B1SFL9</accession>
<gene>
    <name evidence="3" type="ORF">OESDEN_17959</name>
</gene>
<dbReference type="EMBL" id="KN580204">
    <property type="protein sequence ID" value="KHJ82347.1"/>
    <property type="molecule type" value="Genomic_DNA"/>
</dbReference>
<dbReference type="GO" id="GO:0140359">
    <property type="term" value="F:ABC-type transporter activity"/>
    <property type="evidence" value="ECO:0007669"/>
    <property type="project" value="InterPro"/>
</dbReference>
<dbReference type="PANTHER" id="PTHR19229:SF260">
    <property type="entry name" value="ABC TRANSPORTER DOMAIN-CONTAINING PROTEIN"/>
    <property type="match status" value="1"/>
</dbReference>
<reference evidence="3 4" key="1">
    <citation type="submission" date="2014-03" db="EMBL/GenBank/DDBJ databases">
        <title>Draft genome of the hookworm Oesophagostomum dentatum.</title>
        <authorList>
            <person name="Mitreva M."/>
        </authorList>
    </citation>
    <scope>NUCLEOTIDE SEQUENCE [LARGE SCALE GENOMIC DNA]</scope>
    <source>
        <strain evidence="3 4">OD-Hann</strain>
    </source>
</reference>
<dbReference type="PANTHER" id="PTHR19229">
    <property type="entry name" value="ATP-BINDING CASSETTE TRANSPORTER SUBFAMILY A ABCA"/>
    <property type="match status" value="1"/>
</dbReference>